<dbReference type="Gene3D" id="3.40.50.720">
    <property type="entry name" value="NAD(P)-binding Rossmann-like Domain"/>
    <property type="match status" value="1"/>
</dbReference>
<evidence type="ECO:0000313" key="4">
    <source>
        <dbReference type="Proteomes" id="UP001362999"/>
    </source>
</evidence>
<dbReference type="PANTHER" id="PTHR13812">
    <property type="entry name" value="KETIMINE REDUCTASE MU-CRYSTALLIN"/>
    <property type="match status" value="1"/>
</dbReference>
<evidence type="ECO:0000256" key="2">
    <source>
        <dbReference type="SAM" id="MobiDB-lite"/>
    </source>
</evidence>
<dbReference type="Pfam" id="PF02423">
    <property type="entry name" value="OCD_Mu_crystall"/>
    <property type="match status" value="1"/>
</dbReference>
<dbReference type="SUPFAM" id="SSF51735">
    <property type="entry name" value="NAD(P)-binding Rossmann-fold domains"/>
    <property type="match status" value="1"/>
</dbReference>
<dbReference type="AlphaFoldDB" id="A0AAW0BM82"/>
<gene>
    <name evidence="3" type="ORF">R3P38DRAFT_2935458</name>
</gene>
<accession>A0AAW0BM82</accession>
<sequence length="405" mass="43080">MSLLCLSATDVAEVTSQFTPSFLQTLMARVFLVLSRGSPAESTTPPRIVFPTQNHTALFMPARIAQENRTMDDKNNGNETEPKENNHNTNILRGTSIKVVCVPTSPSDTRGLPASTLVLNEETGAVKAIVNASKLTALRNAAGSLLSVNLVGPPPKDIVHVVAFGAGVQIECHLDLHLRAFTSIRTCTIINRSLNERALKLADLLRSRFPEVEIVCLAHDATTNPSSTSEPQQSKVQTALLSAQLIICATSSTTPLLPSAWVRDGTHVILVGSYKPTMHEVEGALVRRALLTSTNRTSPSRLVVDSRAACLAEAGELIAADVKPEEVVEIGELVAFGADGELRLPHQGHLADTGLQKHSEAENRGTSGPVTIFKSVGVGLQDVAIACAVVDKAQELGMGTSVGWS</sequence>
<reference evidence="3 4" key="1">
    <citation type="journal article" date="2024" name="J Genomics">
        <title>Draft genome sequencing and assembly of Favolaschia claudopus CIRM-BRFM 2984 isolated from oak limbs.</title>
        <authorList>
            <person name="Navarro D."/>
            <person name="Drula E."/>
            <person name="Chaduli D."/>
            <person name="Cazenave R."/>
            <person name="Ahrendt S."/>
            <person name="Wang J."/>
            <person name="Lipzen A."/>
            <person name="Daum C."/>
            <person name="Barry K."/>
            <person name="Grigoriev I.V."/>
            <person name="Favel A."/>
            <person name="Rosso M.N."/>
            <person name="Martin F."/>
        </authorList>
    </citation>
    <scope>NUCLEOTIDE SEQUENCE [LARGE SCALE GENOMIC DNA]</scope>
    <source>
        <strain evidence="3 4">CIRM-BRFM 2984</strain>
    </source>
</reference>
<dbReference type="InterPro" id="IPR036291">
    <property type="entry name" value="NAD(P)-bd_dom_sf"/>
</dbReference>
<comment type="similarity">
    <text evidence="1">Belongs to the ornithine cyclodeaminase/mu-crystallin family.</text>
</comment>
<organism evidence="3 4">
    <name type="scientific">Favolaschia claudopus</name>
    <dbReference type="NCBI Taxonomy" id="2862362"/>
    <lineage>
        <taxon>Eukaryota</taxon>
        <taxon>Fungi</taxon>
        <taxon>Dikarya</taxon>
        <taxon>Basidiomycota</taxon>
        <taxon>Agaricomycotina</taxon>
        <taxon>Agaricomycetes</taxon>
        <taxon>Agaricomycetidae</taxon>
        <taxon>Agaricales</taxon>
        <taxon>Marasmiineae</taxon>
        <taxon>Mycenaceae</taxon>
        <taxon>Favolaschia</taxon>
    </lineage>
</organism>
<dbReference type="EMBL" id="JAWWNJ010000028">
    <property type="protein sequence ID" value="KAK7028334.1"/>
    <property type="molecule type" value="Genomic_DNA"/>
</dbReference>
<feature type="region of interest" description="Disordered" evidence="2">
    <location>
        <begin position="69"/>
        <end position="89"/>
    </location>
</feature>
<dbReference type="Gene3D" id="3.30.1780.10">
    <property type="entry name" value="ornithine cyclodeaminase, domain 1"/>
    <property type="match status" value="1"/>
</dbReference>
<comment type="caution">
    <text evidence="3">The sequence shown here is derived from an EMBL/GenBank/DDBJ whole genome shotgun (WGS) entry which is preliminary data.</text>
</comment>
<dbReference type="InterPro" id="IPR003462">
    <property type="entry name" value="ODC_Mu_crystall"/>
</dbReference>
<dbReference type="GO" id="GO:0005737">
    <property type="term" value="C:cytoplasm"/>
    <property type="evidence" value="ECO:0007669"/>
    <property type="project" value="TreeGrafter"/>
</dbReference>
<proteinExistence type="inferred from homology"/>
<dbReference type="Proteomes" id="UP001362999">
    <property type="component" value="Unassembled WGS sequence"/>
</dbReference>
<evidence type="ECO:0000313" key="3">
    <source>
        <dbReference type="EMBL" id="KAK7028334.1"/>
    </source>
</evidence>
<evidence type="ECO:0000256" key="1">
    <source>
        <dbReference type="ARBA" id="ARBA00008903"/>
    </source>
</evidence>
<protein>
    <recommendedName>
        <fullName evidence="5">NAD(P)-binding protein</fullName>
    </recommendedName>
</protein>
<evidence type="ECO:0008006" key="5">
    <source>
        <dbReference type="Google" id="ProtNLM"/>
    </source>
</evidence>
<keyword evidence="4" id="KW-1185">Reference proteome</keyword>
<dbReference type="PANTHER" id="PTHR13812:SF19">
    <property type="entry name" value="KETIMINE REDUCTASE MU-CRYSTALLIN"/>
    <property type="match status" value="1"/>
</dbReference>
<dbReference type="InterPro" id="IPR023401">
    <property type="entry name" value="ODC_N"/>
</dbReference>
<feature type="compositionally biased region" description="Basic and acidic residues" evidence="2">
    <location>
        <begin position="69"/>
        <end position="86"/>
    </location>
</feature>
<name>A0AAW0BM82_9AGAR</name>